<evidence type="ECO:0000256" key="3">
    <source>
        <dbReference type="ARBA" id="ARBA00022741"/>
    </source>
</evidence>
<dbReference type="InterPro" id="IPR027417">
    <property type="entry name" value="P-loop_NTPase"/>
</dbReference>
<evidence type="ECO:0000259" key="15">
    <source>
        <dbReference type="PROSITE" id="PS51194"/>
    </source>
</evidence>
<dbReference type="PROSITE" id="PS00039">
    <property type="entry name" value="DEAD_ATP_HELICASE"/>
    <property type="match status" value="1"/>
</dbReference>
<dbReference type="FunFam" id="3.40.50.300:FF:000160">
    <property type="entry name" value="ATP-dependent RNA helicase DDX3X"/>
    <property type="match status" value="1"/>
</dbReference>
<keyword evidence="6 12" id="KW-0067">ATP-binding</keyword>
<dbReference type="EC" id="3.6.4.13" evidence="1"/>
<protein>
    <recommendedName>
        <fullName evidence="1">RNA helicase</fullName>
        <ecNumber evidence="1">3.6.4.13</ecNumber>
    </recommendedName>
</protein>
<dbReference type="InterPro" id="IPR001650">
    <property type="entry name" value="Helicase_C-like"/>
</dbReference>
<keyword evidence="5 12" id="KW-0347">Helicase</keyword>
<dbReference type="KEGG" id="spao:SPAR_P01520"/>
<comment type="catalytic activity">
    <reaction evidence="10">
        <text>ATP + H2O = ADP + phosphate + H(+)</text>
        <dbReference type="Rhea" id="RHEA:13065"/>
        <dbReference type="ChEBI" id="CHEBI:15377"/>
        <dbReference type="ChEBI" id="CHEBI:15378"/>
        <dbReference type="ChEBI" id="CHEBI:30616"/>
        <dbReference type="ChEBI" id="CHEBI:43474"/>
        <dbReference type="ChEBI" id="CHEBI:456216"/>
        <dbReference type="EC" id="3.6.4.13"/>
    </reaction>
</comment>
<dbReference type="InterPro" id="IPR011545">
    <property type="entry name" value="DEAD/DEAH_box_helicase_dom"/>
</dbReference>
<dbReference type="Pfam" id="PF00271">
    <property type="entry name" value="Helicase_C"/>
    <property type="match status" value="1"/>
</dbReference>
<proteinExistence type="inferred from homology"/>
<feature type="domain" description="DEAD-box RNA helicase Q" evidence="16">
    <location>
        <begin position="155"/>
        <end position="183"/>
    </location>
</feature>
<dbReference type="CDD" id="cd18787">
    <property type="entry name" value="SF2_C_DEAD"/>
    <property type="match status" value="1"/>
</dbReference>
<evidence type="ECO:0000259" key="16">
    <source>
        <dbReference type="PROSITE" id="PS51195"/>
    </source>
</evidence>
<accession>A0A8B8V0V6</accession>
<dbReference type="FunFam" id="3.40.50.300:FF:000008">
    <property type="entry name" value="ATP-dependent RNA helicase RhlB"/>
    <property type="match status" value="1"/>
</dbReference>
<dbReference type="OrthoDB" id="196131at2759"/>
<keyword evidence="4 12" id="KW-0378">Hydrolase</keyword>
<evidence type="ECO:0000256" key="1">
    <source>
        <dbReference type="ARBA" id="ARBA00012552"/>
    </source>
</evidence>
<dbReference type="PROSITE" id="PS51195">
    <property type="entry name" value="Q_MOTIF"/>
    <property type="match status" value="1"/>
</dbReference>
<evidence type="ECO:0000256" key="4">
    <source>
        <dbReference type="ARBA" id="ARBA00022801"/>
    </source>
</evidence>
<dbReference type="GO" id="GO:0003727">
    <property type="term" value="F:single-stranded RNA binding"/>
    <property type="evidence" value="ECO:0007669"/>
    <property type="project" value="UniProtKB-ARBA"/>
</dbReference>
<keyword evidence="2" id="KW-0396">Initiation factor</keyword>
<dbReference type="InterPro" id="IPR014001">
    <property type="entry name" value="Helicase_ATP-bd"/>
</dbReference>
<evidence type="ECO:0000256" key="12">
    <source>
        <dbReference type="RuleBase" id="RU000492"/>
    </source>
</evidence>
<keyword evidence="7" id="KW-0694">RNA-binding</keyword>
<evidence type="ECO:0000313" key="17">
    <source>
        <dbReference type="RefSeq" id="XP_033769649.1"/>
    </source>
</evidence>
<evidence type="ECO:0000259" key="14">
    <source>
        <dbReference type="PROSITE" id="PS51192"/>
    </source>
</evidence>
<reference evidence="17" key="1">
    <citation type="journal article" date="2017" name="Nat. Genet.">
        <title>Contrasting evolutionary genome dynamics between domesticated and wild yeasts.</title>
        <authorList>
            <person name="Yue J.X."/>
            <person name="Li J."/>
            <person name="Aigrain L."/>
            <person name="Hallin J."/>
            <person name="Persson K."/>
            <person name="Oliver K."/>
            <person name="Bergstrom A."/>
            <person name="Coupland P."/>
            <person name="Warringer J."/>
            <person name="Lagomarsino M.C."/>
            <person name="Fischer G."/>
            <person name="Durbin R."/>
            <person name="Liti G."/>
        </authorList>
    </citation>
    <scope>NUCLEOTIDE SEQUENCE</scope>
    <source>
        <strain evidence="17">CBS432</strain>
    </source>
</reference>
<evidence type="ECO:0000256" key="6">
    <source>
        <dbReference type="ARBA" id="ARBA00022840"/>
    </source>
</evidence>
<dbReference type="GeneID" id="54634094"/>
<organism evidence="17">
    <name type="scientific">Saccharomyces paradoxus</name>
    <name type="common">Yeast</name>
    <name type="synonym">Saccharomyces douglasii</name>
    <dbReference type="NCBI Taxonomy" id="27291"/>
    <lineage>
        <taxon>Eukaryota</taxon>
        <taxon>Fungi</taxon>
        <taxon>Dikarya</taxon>
        <taxon>Ascomycota</taxon>
        <taxon>Saccharomycotina</taxon>
        <taxon>Saccharomycetes</taxon>
        <taxon>Saccharomycetales</taxon>
        <taxon>Saccharomycetaceae</taxon>
        <taxon>Saccharomyces</taxon>
    </lineage>
</organism>
<evidence type="ECO:0000256" key="13">
    <source>
        <dbReference type="SAM" id="MobiDB-lite"/>
    </source>
</evidence>
<evidence type="ECO:0000256" key="11">
    <source>
        <dbReference type="PROSITE-ProRule" id="PRU00552"/>
    </source>
</evidence>
<evidence type="ECO:0000256" key="7">
    <source>
        <dbReference type="ARBA" id="ARBA00022884"/>
    </source>
</evidence>
<dbReference type="GO" id="GO:0003724">
    <property type="term" value="F:RNA helicase activity"/>
    <property type="evidence" value="ECO:0007669"/>
    <property type="project" value="UniProtKB-EC"/>
</dbReference>
<dbReference type="InterPro" id="IPR044763">
    <property type="entry name" value="Ded1/Dbp1_DEADc"/>
</dbReference>
<dbReference type="SMART" id="SM00490">
    <property type="entry name" value="HELICc"/>
    <property type="match status" value="1"/>
</dbReference>
<dbReference type="InterPro" id="IPR000629">
    <property type="entry name" value="RNA-helicase_DEAD-box_CS"/>
</dbReference>
<gene>
    <name evidence="17" type="primary">DBP1</name>
    <name evidence="17" type="ORF">SPAR_P01520</name>
</gene>
<dbReference type="RefSeq" id="XP_033769649.1">
    <property type="nucleotide sequence ID" value="XM_033913758.1"/>
</dbReference>
<reference evidence="17" key="3">
    <citation type="submission" date="2025-07" db="EMBL/GenBank/DDBJ databases">
        <authorList>
            <consortium name="NCBI Genome Project"/>
        </authorList>
    </citation>
    <scope>NUCLEOTIDE SEQUENCE</scope>
    <source>
        <strain evidence="17">CBS432</strain>
    </source>
</reference>
<dbReference type="GO" id="GO:0016787">
    <property type="term" value="F:hydrolase activity"/>
    <property type="evidence" value="ECO:0007669"/>
    <property type="project" value="UniProtKB-KW"/>
</dbReference>
<feature type="compositionally biased region" description="Basic and acidic residues" evidence="13">
    <location>
        <begin position="44"/>
        <end position="58"/>
    </location>
</feature>
<keyword evidence="3 12" id="KW-0547">Nucleotide-binding</keyword>
<dbReference type="CDD" id="cd17967">
    <property type="entry name" value="DEADc_DDX3_DDX4"/>
    <property type="match status" value="1"/>
</dbReference>
<evidence type="ECO:0000256" key="10">
    <source>
        <dbReference type="ARBA" id="ARBA00047984"/>
    </source>
</evidence>
<dbReference type="GO" id="GO:0051880">
    <property type="term" value="F:G-quadruplex DNA binding"/>
    <property type="evidence" value="ECO:0007669"/>
    <property type="project" value="UniProtKB-ARBA"/>
</dbReference>
<evidence type="ECO:0000256" key="2">
    <source>
        <dbReference type="ARBA" id="ARBA00022540"/>
    </source>
</evidence>
<reference evidence="17" key="2">
    <citation type="submission" date="2020-01" db="EMBL/GenBank/DDBJ databases">
        <title>Population-level Yeast Reference Genomes.</title>
        <authorList>
            <person name="Yue J.-X."/>
        </authorList>
    </citation>
    <scope>NUCLEOTIDE SEQUENCE</scope>
    <source>
        <strain evidence="17">CBS432</strain>
    </source>
</reference>
<dbReference type="PROSITE" id="PS51194">
    <property type="entry name" value="HELICASE_CTER"/>
    <property type="match status" value="1"/>
</dbReference>
<dbReference type="PROSITE" id="PS51192">
    <property type="entry name" value="HELICASE_ATP_BIND_1"/>
    <property type="match status" value="1"/>
</dbReference>
<dbReference type="Gene3D" id="3.40.50.300">
    <property type="entry name" value="P-loop containing nucleotide triphosphate hydrolases"/>
    <property type="match status" value="2"/>
</dbReference>
<dbReference type="SMART" id="SM00487">
    <property type="entry name" value="DEXDc"/>
    <property type="match status" value="1"/>
</dbReference>
<evidence type="ECO:0000256" key="9">
    <source>
        <dbReference type="ARBA" id="ARBA00024358"/>
    </source>
</evidence>
<dbReference type="InterPro" id="IPR014014">
    <property type="entry name" value="RNA_helicase_DEAD_Q_motif"/>
</dbReference>
<feature type="domain" description="Helicase C-terminal" evidence="15">
    <location>
        <begin position="386"/>
        <end position="546"/>
    </location>
</feature>
<evidence type="ECO:0000256" key="8">
    <source>
        <dbReference type="ARBA" id="ARBA00022917"/>
    </source>
</evidence>
<dbReference type="GO" id="GO:0005524">
    <property type="term" value="F:ATP binding"/>
    <property type="evidence" value="ECO:0007669"/>
    <property type="project" value="UniProtKB-KW"/>
</dbReference>
<feature type="domain" description="Helicase ATP-binding" evidence="14">
    <location>
        <begin position="186"/>
        <end position="375"/>
    </location>
</feature>
<dbReference type="VEuPathDB" id="FungiDB:SPAR_P01520"/>
<dbReference type="AlphaFoldDB" id="A0A8B8V0V6"/>
<name>A0A8B8V0V6_SACPA</name>
<dbReference type="PANTHER" id="PTHR47958">
    <property type="entry name" value="ATP-DEPENDENT RNA HELICASE DBP3"/>
    <property type="match status" value="1"/>
</dbReference>
<feature type="short sequence motif" description="Q motif" evidence="11">
    <location>
        <begin position="155"/>
        <end position="183"/>
    </location>
</feature>
<sequence length="618" mass="67828">MADLPQKVAKLSINSKENGDDGGKPSYVPPHLRSRGKQTFEGTITKKEEKAPGGDFFRRTGRQAGDNGGFFGFSKERNGGASTNYNRGGSSGGYKSSGSRWVDGKHIPGPKNARLEAELFGVHEDPDYHSSGIKFDNYDDIPVDASGKDVPEPILEFSSPPLDALLMENIKLAGFNKPTPVQKYSIPIVTKGRDLMACAQTGSGKTGGFLFPLFTELFRSGPSPVPEKAQSFYSRKGYPSALVLAPTRELATQIFEEARKFTYRSWVRPCVVYGGAPIGNQMREVDRGCDLLVATPGRLNDLLERGKISLANIKYLVLDEADRMLDMGFEPQIRHIVEECDMPSVGNRQTLMFSATFPVDIQHLARDFLDNYIFLSVGRVGSTSENITQRILYVDDMDKKSALLDLLSAEHKGLTLIFVETKRMADQLTDFLIMQNFKATAIHGDRTQAERERALSAFKANIADILVATAVAARGLDIPNVTHVINYDLPSDIDDYVHRIGRTGRAGNTGVATSFFNSNNQNIVKGLIEILNEANQEVPTFLSDLSRQNSRGSRTRGGGGFFNSRNNGSRDYRKHGGNGSFGSTRPRNTGTSNWGSSGGGFRNDNEKSGFGNSNASWW</sequence>
<feature type="region of interest" description="Disordered" evidence="13">
    <location>
        <begin position="542"/>
        <end position="618"/>
    </location>
</feature>
<dbReference type="GO" id="GO:0003743">
    <property type="term" value="F:translation initiation factor activity"/>
    <property type="evidence" value="ECO:0007669"/>
    <property type="project" value="UniProtKB-KW"/>
</dbReference>
<feature type="region of interest" description="Disordered" evidence="13">
    <location>
        <begin position="1"/>
        <end position="97"/>
    </location>
</feature>
<evidence type="ECO:0000256" key="5">
    <source>
        <dbReference type="ARBA" id="ARBA00022806"/>
    </source>
</evidence>
<comment type="similarity">
    <text evidence="9">Belongs to the DEAD box helicase family. DDX3/DED1 subfamily.</text>
</comment>
<keyword evidence="8" id="KW-0648">Protein biosynthesis</keyword>
<dbReference type="Pfam" id="PF00270">
    <property type="entry name" value="DEAD"/>
    <property type="match status" value="1"/>
</dbReference>
<dbReference type="SUPFAM" id="SSF52540">
    <property type="entry name" value="P-loop containing nucleoside triphosphate hydrolases"/>
    <property type="match status" value="1"/>
</dbReference>
<reference evidence="17" key="4">
    <citation type="submission" date="2025-08" db="UniProtKB">
        <authorList>
            <consortium name="RefSeq"/>
        </authorList>
    </citation>
    <scope>IDENTIFICATION</scope>
    <source>
        <strain evidence="17">CBS432</strain>
    </source>
</reference>
<dbReference type="GO" id="GO:1901195">
    <property type="term" value="P:positive regulation of formation of translation preinitiation complex"/>
    <property type="evidence" value="ECO:0007669"/>
    <property type="project" value="UniProtKB-ARBA"/>
</dbReference>